<evidence type="ECO:0000313" key="5">
    <source>
        <dbReference type="Proteomes" id="UP000011087"/>
    </source>
</evidence>
<feature type="compositionally biased region" description="Low complexity" evidence="1">
    <location>
        <begin position="163"/>
        <end position="179"/>
    </location>
</feature>
<name>L1JBI6_GUITC</name>
<dbReference type="GeneID" id="17302042"/>
<accession>L1JBI6</accession>
<dbReference type="Gene3D" id="2.20.70.10">
    <property type="match status" value="1"/>
</dbReference>
<dbReference type="PROSITE" id="PS01159">
    <property type="entry name" value="WW_DOMAIN_1"/>
    <property type="match status" value="1"/>
</dbReference>
<organism evidence="3">
    <name type="scientific">Guillardia theta (strain CCMP2712)</name>
    <name type="common">Cryptophyte</name>
    <dbReference type="NCBI Taxonomy" id="905079"/>
    <lineage>
        <taxon>Eukaryota</taxon>
        <taxon>Cryptophyceae</taxon>
        <taxon>Pyrenomonadales</taxon>
        <taxon>Geminigeraceae</taxon>
        <taxon>Guillardia</taxon>
    </lineage>
</organism>
<keyword evidence="5" id="KW-1185">Reference proteome</keyword>
<feature type="compositionally biased region" description="Polar residues" evidence="1">
    <location>
        <begin position="102"/>
        <end position="127"/>
    </location>
</feature>
<dbReference type="RefSeq" id="XP_005832464.1">
    <property type="nucleotide sequence ID" value="XM_005832407.1"/>
</dbReference>
<dbReference type="EnsemblProtists" id="EKX45484">
    <property type="protein sequence ID" value="EKX45484"/>
    <property type="gene ID" value="GUITHDRAFT_152729"/>
</dbReference>
<protein>
    <recommendedName>
        <fullName evidence="2">WW domain-containing protein</fullName>
    </recommendedName>
</protein>
<dbReference type="CDD" id="cd00201">
    <property type="entry name" value="WW"/>
    <property type="match status" value="1"/>
</dbReference>
<dbReference type="InterPro" id="IPR036020">
    <property type="entry name" value="WW_dom_sf"/>
</dbReference>
<reference evidence="3 5" key="1">
    <citation type="journal article" date="2012" name="Nature">
        <title>Algal genomes reveal evolutionary mosaicism and the fate of nucleomorphs.</title>
        <authorList>
            <consortium name="DOE Joint Genome Institute"/>
            <person name="Curtis B.A."/>
            <person name="Tanifuji G."/>
            <person name="Burki F."/>
            <person name="Gruber A."/>
            <person name="Irimia M."/>
            <person name="Maruyama S."/>
            <person name="Arias M.C."/>
            <person name="Ball S.G."/>
            <person name="Gile G.H."/>
            <person name="Hirakawa Y."/>
            <person name="Hopkins J.F."/>
            <person name="Kuo A."/>
            <person name="Rensing S.A."/>
            <person name="Schmutz J."/>
            <person name="Symeonidi A."/>
            <person name="Elias M."/>
            <person name="Eveleigh R.J."/>
            <person name="Herman E.K."/>
            <person name="Klute M.J."/>
            <person name="Nakayama T."/>
            <person name="Obornik M."/>
            <person name="Reyes-Prieto A."/>
            <person name="Armbrust E.V."/>
            <person name="Aves S.J."/>
            <person name="Beiko R.G."/>
            <person name="Coutinho P."/>
            <person name="Dacks J.B."/>
            <person name="Durnford D.G."/>
            <person name="Fast N.M."/>
            <person name="Green B.R."/>
            <person name="Grisdale C.J."/>
            <person name="Hempel F."/>
            <person name="Henrissat B."/>
            <person name="Hoppner M.P."/>
            <person name="Ishida K."/>
            <person name="Kim E."/>
            <person name="Koreny L."/>
            <person name="Kroth P.G."/>
            <person name="Liu Y."/>
            <person name="Malik S.B."/>
            <person name="Maier U.G."/>
            <person name="McRose D."/>
            <person name="Mock T."/>
            <person name="Neilson J.A."/>
            <person name="Onodera N.T."/>
            <person name="Poole A.M."/>
            <person name="Pritham E.J."/>
            <person name="Richards T.A."/>
            <person name="Rocap G."/>
            <person name="Roy S.W."/>
            <person name="Sarai C."/>
            <person name="Schaack S."/>
            <person name="Shirato S."/>
            <person name="Slamovits C.H."/>
            <person name="Spencer D.F."/>
            <person name="Suzuki S."/>
            <person name="Worden A.Z."/>
            <person name="Zauner S."/>
            <person name="Barry K."/>
            <person name="Bell C."/>
            <person name="Bharti A.K."/>
            <person name="Crow J.A."/>
            <person name="Grimwood J."/>
            <person name="Kramer R."/>
            <person name="Lindquist E."/>
            <person name="Lucas S."/>
            <person name="Salamov A."/>
            <person name="McFadden G.I."/>
            <person name="Lane C.E."/>
            <person name="Keeling P.J."/>
            <person name="Gray M.W."/>
            <person name="Grigoriev I.V."/>
            <person name="Archibald J.M."/>
        </authorList>
    </citation>
    <scope>NUCLEOTIDE SEQUENCE</scope>
    <source>
        <strain evidence="3 5">CCMP2712</strain>
    </source>
</reference>
<gene>
    <name evidence="3" type="ORF">GUITHDRAFT_152729</name>
</gene>
<evidence type="ECO:0000313" key="3">
    <source>
        <dbReference type="EMBL" id="EKX45484.1"/>
    </source>
</evidence>
<feature type="compositionally biased region" description="Polar residues" evidence="1">
    <location>
        <begin position="180"/>
        <end position="191"/>
    </location>
</feature>
<dbReference type="HOGENOM" id="CLU_932056_0_0_1"/>
<reference evidence="4" key="3">
    <citation type="submission" date="2015-06" db="UniProtKB">
        <authorList>
            <consortium name="EnsemblProtists"/>
        </authorList>
    </citation>
    <scope>IDENTIFICATION</scope>
</reference>
<feature type="compositionally biased region" description="Polar residues" evidence="1">
    <location>
        <begin position="67"/>
        <end position="80"/>
    </location>
</feature>
<feature type="region of interest" description="Disordered" evidence="1">
    <location>
        <begin position="163"/>
        <end position="191"/>
    </location>
</feature>
<evidence type="ECO:0000259" key="2">
    <source>
        <dbReference type="PROSITE" id="PS50020"/>
    </source>
</evidence>
<dbReference type="SUPFAM" id="SSF51045">
    <property type="entry name" value="WW domain"/>
    <property type="match status" value="1"/>
</dbReference>
<reference evidence="5" key="2">
    <citation type="submission" date="2012-11" db="EMBL/GenBank/DDBJ databases">
        <authorList>
            <person name="Kuo A."/>
            <person name="Curtis B.A."/>
            <person name="Tanifuji G."/>
            <person name="Burki F."/>
            <person name="Gruber A."/>
            <person name="Irimia M."/>
            <person name="Maruyama S."/>
            <person name="Arias M.C."/>
            <person name="Ball S.G."/>
            <person name="Gile G.H."/>
            <person name="Hirakawa Y."/>
            <person name="Hopkins J.F."/>
            <person name="Rensing S.A."/>
            <person name="Schmutz J."/>
            <person name="Symeonidi A."/>
            <person name="Elias M."/>
            <person name="Eveleigh R.J."/>
            <person name="Herman E.K."/>
            <person name="Klute M.J."/>
            <person name="Nakayama T."/>
            <person name="Obornik M."/>
            <person name="Reyes-Prieto A."/>
            <person name="Armbrust E.V."/>
            <person name="Aves S.J."/>
            <person name="Beiko R.G."/>
            <person name="Coutinho P."/>
            <person name="Dacks J.B."/>
            <person name="Durnford D.G."/>
            <person name="Fast N.M."/>
            <person name="Green B.R."/>
            <person name="Grisdale C."/>
            <person name="Hempe F."/>
            <person name="Henrissat B."/>
            <person name="Hoppner M.P."/>
            <person name="Ishida K.-I."/>
            <person name="Kim E."/>
            <person name="Koreny L."/>
            <person name="Kroth P.G."/>
            <person name="Liu Y."/>
            <person name="Malik S.-B."/>
            <person name="Maier U.G."/>
            <person name="McRose D."/>
            <person name="Mock T."/>
            <person name="Neilson J.A."/>
            <person name="Onodera N.T."/>
            <person name="Poole A.M."/>
            <person name="Pritham E.J."/>
            <person name="Richards T.A."/>
            <person name="Rocap G."/>
            <person name="Roy S.W."/>
            <person name="Sarai C."/>
            <person name="Schaack S."/>
            <person name="Shirato S."/>
            <person name="Slamovits C.H."/>
            <person name="Spencer D.F."/>
            <person name="Suzuki S."/>
            <person name="Worden A.Z."/>
            <person name="Zauner S."/>
            <person name="Barry K."/>
            <person name="Bell C."/>
            <person name="Bharti A.K."/>
            <person name="Crow J.A."/>
            <person name="Grimwood J."/>
            <person name="Kramer R."/>
            <person name="Lindquist E."/>
            <person name="Lucas S."/>
            <person name="Salamov A."/>
            <person name="McFadden G.I."/>
            <person name="Lane C.E."/>
            <person name="Keeling P.J."/>
            <person name="Gray M.W."/>
            <person name="Grigoriev I.V."/>
            <person name="Archibald J.M."/>
        </authorList>
    </citation>
    <scope>NUCLEOTIDE SEQUENCE</scope>
    <source>
        <strain evidence="5">CCMP2712</strain>
    </source>
</reference>
<dbReference type="InterPro" id="IPR001202">
    <property type="entry name" value="WW_dom"/>
</dbReference>
<dbReference type="Proteomes" id="UP000011087">
    <property type="component" value="Unassembled WGS sequence"/>
</dbReference>
<dbReference type="PaxDb" id="55529-EKX45484"/>
<dbReference type="AlphaFoldDB" id="L1JBI6"/>
<evidence type="ECO:0000256" key="1">
    <source>
        <dbReference type="SAM" id="MobiDB-lite"/>
    </source>
</evidence>
<sequence>MQQIRGTCPICNQPVTTAQPRELDENGKYCHSACVQEKLSAQGLTQISAAELEELKALAEGRPAPSKTAQRKQTGGSNPFSFIGNMFGSSAPSGPEMPDLPTSASSPPSMLDRMQQSTQAPPTQQKVQGDNWEMAYDPASGAPYWYKVSTGESTWENPFANAPAARPTAKPAAQQPATRSAASVQLPQGQRIQPQAGMPIPSYWQEGNEYLLNKNNVFEMGEIVAILRSDGEIRFGYIVNVNAKKDISGKVVATTTYDVQVDKSGSFYQGRYADSIYKITYDVRSVGIVLETQSNTGWI</sequence>
<feature type="domain" description="WW" evidence="2">
    <location>
        <begin position="132"/>
        <end position="160"/>
    </location>
</feature>
<dbReference type="SMART" id="SM00456">
    <property type="entry name" value="WW"/>
    <property type="match status" value="1"/>
</dbReference>
<dbReference type="Pfam" id="PF00397">
    <property type="entry name" value="WW"/>
    <property type="match status" value="1"/>
</dbReference>
<feature type="region of interest" description="Disordered" evidence="1">
    <location>
        <begin position="61"/>
        <end position="127"/>
    </location>
</feature>
<dbReference type="KEGG" id="gtt:GUITHDRAFT_152729"/>
<evidence type="ECO:0000313" key="4">
    <source>
        <dbReference type="EnsemblProtists" id="EKX45484"/>
    </source>
</evidence>
<dbReference type="EMBL" id="JH992999">
    <property type="protein sequence ID" value="EKX45484.1"/>
    <property type="molecule type" value="Genomic_DNA"/>
</dbReference>
<proteinExistence type="predicted"/>
<dbReference type="PROSITE" id="PS50020">
    <property type="entry name" value="WW_DOMAIN_2"/>
    <property type="match status" value="1"/>
</dbReference>